<dbReference type="EMBL" id="CP043451">
    <property type="protein sequence ID" value="QEM08431.1"/>
    <property type="molecule type" value="Genomic_DNA"/>
</dbReference>
<evidence type="ECO:0000313" key="3">
    <source>
        <dbReference type="Proteomes" id="UP000250557"/>
    </source>
</evidence>
<dbReference type="AlphaFoldDB" id="A0AAE6JN87"/>
<reference evidence="2 3" key="1">
    <citation type="submission" date="2019-08" db="EMBL/GenBank/DDBJ databases">
        <title>Comparative genome analysis confer to the adaptation heavy metal polluted environment.</title>
        <authorList>
            <person name="Li Y."/>
        </authorList>
    </citation>
    <scope>NUCLEOTIDE SEQUENCE [LARGE SCALE GENOMIC DNA]</scope>
    <source>
        <strain evidence="2 3">P2</strain>
    </source>
</reference>
<accession>A0AAE6JN87</accession>
<sequence>MFVPSCIFICSKNQWRSPTAEALFRNLPLHKASSAGTSYKARVRVNQKMIDRADVIFVMEQKHKEILKQRFSITGKQLIGLLRNELNEYLLINRFKG</sequence>
<dbReference type="Proteomes" id="UP000250557">
    <property type="component" value="Chromosome"/>
</dbReference>
<dbReference type="Pfam" id="PF01451">
    <property type="entry name" value="LMWPc"/>
    <property type="match status" value="1"/>
</dbReference>
<dbReference type="Gene3D" id="3.40.50.2300">
    <property type="match status" value="1"/>
</dbReference>
<protein>
    <submittedName>
        <fullName evidence="2">Protein tyrosine phosphatase</fullName>
    </submittedName>
</protein>
<dbReference type="InterPro" id="IPR036196">
    <property type="entry name" value="Ptyr_pPase_sf"/>
</dbReference>
<proteinExistence type="predicted"/>
<organism evidence="2 3">
    <name type="scientific">Mucilaginibacter rubeus</name>
    <dbReference type="NCBI Taxonomy" id="2027860"/>
    <lineage>
        <taxon>Bacteria</taxon>
        <taxon>Pseudomonadati</taxon>
        <taxon>Bacteroidota</taxon>
        <taxon>Sphingobacteriia</taxon>
        <taxon>Sphingobacteriales</taxon>
        <taxon>Sphingobacteriaceae</taxon>
        <taxon>Mucilaginibacter</taxon>
    </lineage>
</organism>
<dbReference type="InterPro" id="IPR023485">
    <property type="entry name" value="Ptyr_pPase"/>
</dbReference>
<dbReference type="SUPFAM" id="SSF52788">
    <property type="entry name" value="Phosphotyrosine protein phosphatases I"/>
    <property type="match status" value="1"/>
</dbReference>
<evidence type="ECO:0000313" key="2">
    <source>
        <dbReference type="EMBL" id="QEM08431.1"/>
    </source>
</evidence>
<name>A0AAE6JN87_9SPHI</name>
<evidence type="ECO:0000259" key="1">
    <source>
        <dbReference type="Pfam" id="PF01451"/>
    </source>
</evidence>
<gene>
    <name evidence="2" type="ORF">DIU31_029545</name>
</gene>
<feature type="domain" description="Phosphotyrosine protein phosphatase I" evidence="1">
    <location>
        <begin position="7"/>
        <end position="47"/>
    </location>
</feature>